<feature type="transmembrane region" description="Helical" evidence="1">
    <location>
        <begin position="51"/>
        <end position="70"/>
    </location>
</feature>
<feature type="transmembrane region" description="Helical" evidence="1">
    <location>
        <begin position="12"/>
        <end position="45"/>
    </location>
</feature>
<sequence length="172" mass="19177">MKRPETVKDKFGVAIGSALGLGLSPVMPGTCGALLGVIFHALIALCLPVKMQLAGLVFVFLVVCAANNLLTRWAESYWESPDPSHFVLDEVAGYLFVPILFREGELWKVILWGFILFRIFDIFKLIPPARLIDEKLHGPWGILLDDLVSAGYAALFMYLIYWFGLEYLIGNA</sequence>
<dbReference type="InterPro" id="IPR036681">
    <property type="entry name" value="PgpA-like_sf"/>
</dbReference>
<evidence type="ECO:0000256" key="1">
    <source>
        <dbReference type="SAM" id="Phobius"/>
    </source>
</evidence>
<evidence type="ECO:0000313" key="3">
    <source>
        <dbReference type="EMBL" id="GBC63307.1"/>
    </source>
</evidence>
<feature type="transmembrane region" description="Helical" evidence="1">
    <location>
        <begin position="109"/>
        <end position="127"/>
    </location>
</feature>
<reference evidence="4" key="1">
    <citation type="submission" date="2017-11" db="EMBL/GenBank/DDBJ databases">
        <authorList>
            <person name="Watanabe M."/>
            <person name="Kojima H."/>
        </authorList>
    </citation>
    <scope>NUCLEOTIDE SEQUENCE [LARGE SCALE GENOMIC DNA]</scope>
    <source>
        <strain evidence="4">Tokyo 01</strain>
    </source>
</reference>
<feature type="domain" description="YutG/PgpA" evidence="2">
    <location>
        <begin position="15"/>
        <end position="160"/>
    </location>
</feature>
<comment type="caution">
    <text evidence="3">The sequence shown here is derived from an EMBL/GenBank/DDBJ whole genome shotgun (WGS) entry which is preliminary data.</text>
</comment>
<dbReference type="EMBL" id="BEXT01000001">
    <property type="protein sequence ID" value="GBC63307.1"/>
    <property type="molecule type" value="Genomic_DNA"/>
</dbReference>
<keyword evidence="4" id="KW-1185">Reference proteome</keyword>
<organism evidence="3 4">
    <name type="scientific">Desulfonema ishimotonii</name>
    <dbReference type="NCBI Taxonomy" id="45657"/>
    <lineage>
        <taxon>Bacteria</taxon>
        <taxon>Pseudomonadati</taxon>
        <taxon>Thermodesulfobacteriota</taxon>
        <taxon>Desulfobacteria</taxon>
        <taxon>Desulfobacterales</taxon>
        <taxon>Desulfococcaceae</taxon>
        <taxon>Desulfonema</taxon>
    </lineage>
</organism>
<dbReference type="PIRSF" id="PIRSF006162">
    <property type="entry name" value="PgpA"/>
    <property type="match status" value="1"/>
</dbReference>
<dbReference type="CDD" id="cd06971">
    <property type="entry name" value="PgpA"/>
    <property type="match status" value="1"/>
</dbReference>
<dbReference type="AlphaFoldDB" id="A0A401G260"/>
<feature type="transmembrane region" description="Helical" evidence="1">
    <location>
        <begin position="147"/>
        <end position="169"/>
    </location>
</feature>
<dbReference type="GO" id="GO:0008962">
    <property type="term" value="F:phosphatidylglycerophosphatase activity"/>
    <property type="evidence" value="ECO:0007669"/>
    <property type="project" value="InterPro"/>
</dbReference>
<name>A0A401G260_9BACT</name>
<dbReference type="PANTHER" id="PTHR36305">
    <property type="entry name" value="PHOSPHATIDYLGLYCEROPHOSPHATASE A"/>
    <property type="match status" value="1"/>
</dbReference>
<dbReference type="OrthoDB" id="9804091at2"/>
<dbReference type="Pfam" id="PF04608">
    <property type="entry name" value="PgpA"/>
    <property type="match status" value="1"/>
</dbReference>
<gene>
    <name evidence="3" type="ORF">DENIS_4301</name>
</gene>
<dbReference type="Proteomes" id="UP000288096">
    <property type="component" value="Unassembled WGS sequence"/>
</dbReference>
<keyword evidence="1" id="KW-0472">Membrane</keyword>
<dbReference type="GO" id="GO:0006655">
    <property type="term" value="P:phosphatidylglycerol biosynthetic process"/>
    <property type="evidence" value="ECO:0007669"/>
    <property type="project" value="UniProtKB-UniPathway"/>
</dbReference>
<evidence type="ECO:0000313" key="4">
    <source>
        <dbReference type="Proteomes" id="UP000288096"/>
    </source>
</evidence>
<keyword evidence="1" id="KW-0812">Transmembrane</keyword>
<dbReference type="PANTHER" id="PTHR36305:SF1">
    <property type="entry name" value="PHOSPHATIDYLGLYCEROPHOSPHATASE A"/>
    <property type="match status" value="1"/>
</dbReference>
<protein>
    <submittedName>
        <fullName evidence="3">Phosphatidylglycerophosphatase A</fullName>
    </submittedName>
</protein>
<dbReference type="RefSeq" id="WP_124330390.1">
    <property type="nucleotide sequence ID" value="NZ_BEXT01000001.1"/>
</dbReference>
<dbReference type="UniPathway" id="UPA00084">
    <property type="reaction ID" value="UER00504"/>
</dbReference>
<dbReference type="InterPro" id="IPR007686">
    <property type="entry name" value="YutG/PgpA"/>
</dbReference>
<evidence type="ECO:0000259" key="2">
    <source>
        <dbReference type="Pfam" id="PF04608"/>
    </source>
</evidence>
<dbReference type="SUPFAM" id="SSF101307">
    <property type="entry name" value="YutG-like"/>
    <property type="match status" value="1"/>
</dbReference>
<proteinExistence type="predicted"/>
<reference evidence="4" key="2">
    <citation type="submission" date="2019-01" db="EMBL/GenBank/DDBJ databases">
        <title>Genome sequence of Desulfonema ishimotonii strain Tokyo 01.</title>
        <authorList>
            <person name="Fukui M."/>
        </authorList>
    </citation>
    <scope>NUCLEOTIDE SEQUENCE [LARGE SCALE GENOMIC DNA]</scope>
    <source>
        <strain evidence="4">Tokyo 01</strain>
    </source>
</reference>
<dbReference type="InterPro" id="IPR026037">
    <property type="entry name" value="PgpA"/>
</dbReference>
<keyword evidence="1" id="KW-1133">Transmembrane helix</keyword>
<accession>A0A401G260</accession>